<feature type="region of interest" description="Disordered" evidence="1">
    <location>
        <begin position="124"/>
        <end position="172"/>
    </location>
</feature>
<dbReference type="EMBL" id="KI925459">
    <property type="protein sequence ID" value="ETW80412.1"/>
    <property type="molecule type" value="Genomic_DNA"/>
</dbReference>
<dbReference type="AlphaFoldDB" id="W4K3M7"/>
<dbReference type="InterPro" id="IPR036063">
    <property type="entry name" value="Smr_dom_sf"/>
</dbReference>
<dbReference type="SMART" id="SM00463">
    <property type="entry name" value="SMR"/>
    <property type="match status" value="1"/>
</dbReference>
<dbReference type="PROSITE" id="PS50828">
    <property type="entry name" value="SMR"/>
    <property type="match status" value="1"/>
</dbReference>
<evidence type="ECO:0000313" key="3">
    <source>
        <dbReference type="EMBL" id="ETW80412.1"/>
    </source>
</evidence>
<dbReference type="HOGENOM" id="CLU_778579_0_0_1"/>
<dbReference type="Proteomes" id="UP000030671">
    <property type="component" value="Unassembled WGS sequence"/>
</dbReference>
<dbReference type="InterPro" id="IPR002625">
    <property type="entry name" value="Smr_dom"/>
</dbReference>
<organism evidence="3 4">
    <name type="scientific">Heterobasidion irregulare (strain TC 32-1)</name>
    <dbReference type="NCBI Taxonomy" id="747525"/>
    <lineage>
        <taxon>Eukaryota</taxon>
        <taxon>Fungi</taxon>
        <taxon>Dikarya</taxon>
        <taxon>Basidiomycota</taxon>
        <taxon>Agaricomycotina</taxon>
        <taxon>Agaricomycetes</taxon>
        <taxon>Russulales</taxon>
        <taxon>Bondarzewiaceae</taxon>
        <taxon>Heterobasidion</taxon>
        <taxon>Heterobasidion annosum species complex</taxon>
    </lineage>
</organism>
<proteinExistence type="predicted"/>
<dbReference type="PANTHER" id="PTHR47417">
    <property type="entry name" value="SMR DOMAIN-CONTAINING PROTEIN YPL199C"/>
    <property type="match status" value="1"/>
</dbReference>
<evidence type="ECO:0000313" key="4">
    <source>
        <dbReference type="Proteomes" id="UP000030671"/>
    </source>
</evidence>
<feature type="compositionally biased region" description="Basic residues" evidence="1">
    <location>
        <begin position="128"/>
        <end position="138"/>
    </location>
</feature>
<sequence>MHIAPPASVYMESSYSRLSPDDQEATLTISQRAPVSNGFAIPADTPFQPSSALPEAPIVLSVPSSRTTPSASRRDVLSAAVKEVPPAHIEVMEHAASKAQSADMAPANAPAQLQIVPSAKRPKEYAYRKKRVRSRARASMHPQSADRGTGSPVELKRPTDIAPATKNSRRKRSIGMKCIAPAAEVGTETTPADTDKARRTFKAMQRAPAQRMCKRMREAQAKLKHCGRDVRKKGKLLDLIEECEKEMMRLNAIAADLIFKEFNKDRRANNVDLHGLRVSEAIKYANEAVTKARSRGDLTLSLIVGRGLHTEDKVPKLKPAIMQFLENLGLAVAEQPGNAGRLIIQLGGWSDNEDTD</sequence>
<dbReference type="InterPro" id="IPR053020">
    <property type="entry name" value="Smr_domain_protein"/>
</dbReference>
<evidence type="ECO:0000259" key="2">
    <source>
        <dbReference type="PROSITE" id="PS50828"/>
    </source>
</evidence>
<reference evidence="3 4" key="1">
    <citation type="journal article" date="2012" name="New Phytol.">
        <title>Insight into trade-off between wood decay and parasitism from the genome of a fungal forest pathogen.</title>
        <authorList>
            <person name="Olson A."/>
            <person name="Aerts A."/>
            <person name="Asiegbu F."/>
            <person name="Belbahri L."/>
            <person name="Bouzid O."/>
            <person name="Broberg A."/>
            <person name="Canback B."/>
            <person name="Coutinho P.M."/>
            <person name="Cullen D."/>
            <person name="Dalman K."/>
            <person name="Deflorio G."/>
            <person name="van Diepen L.T."/>
            <person name="Dunand C."/>
            <person name="Duplessis S."/>
            <person name="Durling M."/>
            <person name="Gonthier P."/>
            <person name="Grimwood J."/>
            <person name="Fossdal C.G."/>
            <person name="Hansson D."/>
            <person name="Henrissat B."/>
            <person name="Hietala A."/>
            <person name="Himmelstrand K."/>
            <person name="Hoffmeister D."/>
            <person name="Hogberg N."/>
            <person name="James T.Y."/>
            <person name="Karlsson M."/>
            <person name="Kohler A."/>
            <person name="Kues U."/>
            <person name="Lee Y.H."/>
            <person name="Lin Y.C."/>
            <person name="Lind M."/>
            <person name="Lindquist E."/>
            <person name="Lombard V."/>
            <person name="Lucas S."/>
            <person name="Lunden K."/>
            <person name="Morin E."/>
            <person name="Murat C."/>
            <person name="Park J."/>
            <person name="Raffaello T."/>
            <person name="Rouze P."/>
            <person name="Salamov A."/>
            <person name="Schmutz J."/>
            <person name="Solheim H."/>
            <person name="Stahlberg J."/>
            <person name="Velez H."/>
            <person name="de Vries R.P."/>
            <person name="Wiebenga A."/>
            <person name="Woodward S."/>
            <person name="Yakovlev I."/>
            <person name="Garbelotto M."/>
            <person name="Martin F."/>
            <person name="Grigoriev I.V."/>
            <person name="Stenlid J."/>
        </authorList>
    </citation>
    <scope>NUCLEOTIDE SEQUENCE [LARGE SCALE GENOMIC DNA]</scope>
    <source>
        <strain evidence="3 4">TC 32-1</strain>
    </source>
</reference>
<name>W4K3M7_HETIT</name>
<dbReference type="Gene3D" id="3.30.1370.110">
    <property type="match status" value="1"/>
</dbReference>
<dbReference type="GeneID" id="20675254"/>
<dbReference type="PANTHER" id="PTHR47417:SF1">
    <property type="entry name" value="SMR DOMAIN-CONTAINING PROTEIN YPL199C"/>
    <property type="match status" value="1"/>
</dbReference>
<dbReference type="eggNOG" id="KOG2401">
    <property type="taxonomic scope" value="Eukaryota"/>
</dbReference>
<accession>W4K3M7</accession>
<feature type="domain" description="Smr" evidence="2">
    <location>
        <begin position="271"/>
        <end position="347"/>
    </location>
</feature>
<protein>
    <recommendedName>
        <fullName evidence="2">Smr domain-containing protein</fullName>
    </recommendedName>
</protein>
<gene>
    <name evidence="3" type="ORF">HETIRDRAFT_440315</name>
</gene>
<dbReference type="SUPFAM" id="SSF160443">
    <property type="entry name" value="SMR domain-like"/>
    <property type="match status" value="1"/>
</dbReference>
<keyword evidence="4" id="KW-1185">Reference proteome</keyword>
<dbReference type="KEGG" id="hir:HETIRDRAFT_440315"/>
<dbReference type="Pfam" id="PF01713">
    <property type="entry name" value="Smr"/>
    <property type="match status" value="1"/>
</dbReference>
<evidence type="ECO:0000256" key="1">
    <source>
        <dbReference type="SAM" id="MobiDB-lite"/>
    </source>
</evidence>
<dbReference type="InParanoid" id="W4K3M7"/>
<dbReference type="OrthoDB" id="3231855at2759"/>
<dbReference type="RefSeq" id="XP_009547169.1">
    <property type="nucleotide sequence ID" value="XM_009548874.1"/>
</dbReference>
<dbReference type="STRING" id="747525.W4K3M7"/>